<dbReference type="AlphaFoldDB" id="A0ABD2NLV5"/>
<comment type="caution">
    <text evidence="2">The sequence shown here is derived from an EMBL/GenBank/DDBJ whole genome shotgun (WGS) entry which is preliminary data.</text>
</comment>
<reference evidence="2 3" key="1">
    <citation type="journal article" date="2021" name="BMC Biol.">
        <title>Horizontally acquired antibacterial genes associated with adaptive radiation of ladybird beetles.</title>
        <authorList>
            <person name="Li H.S."/>
            <person name="Tang X.F."/>
            <person name="Huang Y.H."/>
            <person name="Xu Z.Y."/>
            <person name="Chen M.L."/>
            <person name="Du X.Y."/>
            <person name="Qiu B.Y."/>
            <person name="Chen P.T."/>
            <person name="Zhang W."/>
            <person name="Slipinski A."/>
            <person name="Escalona H.E."/>
            <person name="Waterhouse R.M."/>
            <person name="Zwick A."/>
            <person name="Pang H."/>
        </authorList>
    </citation>
    <scope>NUCLEOTIDE SEQUENCE [LARGE SCALE GENOMIC DNA]</scope>
    <source>
        <strain evidence="2">SYSU2018</strain>
    </source>
</reference>
<evidence type="ECO:0000313" key="3">
    <source>
        <dbReference type="Proteomes" id="UP001516400"/>
    </source>
</evidence>
<sequence length="76" mass="8095">MLQQPNQIIIICPASSSAQWSPKPKPRMSEAGRTSGHTSLSVGGSPAAYRRASEIAATLYLKGQEPQEKGGKTNEI</sequence>
<protein>
    <submittedName>
        <fullName evidence="2">Uncharacterized protein</fullName>
    </submittedName>
</protein>
<feature type="region of interest" description="Disordered" evidence="1">
    <location>
        <begin position="14"/>
        <end position="47"/>
    </location>
</feature>
<accession>A0ABD2NLV5</accession>
<evidence type="ECO:0000256" key="1">
    <source>
        <dbReference type="SAM" id="MobiDB-lite"/>
    </source>
</evidence>
<organism evidence="2 3">
    <name type="scientific">Cryptolaemus montrouzieri</name>
    <dbReference type="NCBI Taxonomy" id="559131"/>
    <lineage>
        <taxon>Eukaryota</taxon>
        <taxon>Metazoa</taxon>
        <taxon>Ecdysozoa</taxon>
        <taxon>Arthropoda</taxon>
        <taxon>Hexapoda</taxon>
        <taxon>Insecta</taxon>
        <taxon>Pterygota</taxon>
        <taxon>Neoptera</taxon>
        <taxon>Endopterygota</taxon>
        <taxon>Coleoptera</taxon>
        <taxon>Polyphaga</taxon>
        <taxon>Cucujiformia</taxon>
        <taxon>Coccinelloidea</taxon>
        <taxon>Coccinellidae</taxon>
        <taxon>Scymninae</taxon>
        <taxon>Scymnini</taxon>
        <taxon>Cryptolaemus</taxon>
    </lineage>
</organism>
<gene>
    <name evidence="2" type="ORF">HHI36_017203</name>
</gene>
<dbReference type="EMBL" id="JABFTP020000124">
    <property type="protein sequence ID" value="KAL3279697.1"/>
    <property type="molecule type" value="Genomic_DNA"/>
</dbReference>
<keyword evidence="3" id="KW-1185">Reference proteome</keyword>
<evidence type="ECO:0000313" key="2">
    <source>
        <dbReference type="EMBL" id="KAL3279697.1"/>
    </source>
</evidence>
<proteinExistence type="predicted"/>
<dbReference type="Proteomes" id="UP001516400">
    <property type="component" value="Unassembled WGS sequence"/>
</dbReference>
<name>A0ABD2NLV5_9CUCU</name>